<feature type="compositionally biased region" description="Basic and acidic residues" evidence="10">
    <location>
        <begin position="264"/>
        <end position="273"/>
    </location>
</feature>
<feature type="compositionally biased region" description="Basic and acidic residues" evidence="10">
    <location>
        <begin position="19"/>
        <end position="39"/>
    </location>
</feature>
<feature type="compositionally biased region" description="Basic residues" evidence="10">
    <location>
        <begin position="1"/>
        <end position="11"/>
    </location>
</feature>
<keyword evidence="4 9" id="KW-0547">Nucleotide-binding</keyword>
<keyword evidence="2" id="KW-0723">Serine/threonine-protein kinase</keyword>
<dbReference type="PROSITE" id="PS00107">
    <property type="entry name" value="PROTEIN_KINASE_ATP"/>
    <property type="match status" value="1"/>
</dbReference>
<reference evidence="12 13" key="1">
    <citation type="journal article" date="2014" name="Mol. Plant">
        <title>Chromosome Scale Genome Assembly and Transcriptome Profiling of Nannochloropsis gaditana in Nitrogen Depletion.</title>
        <authorList>
            <person name="Corteggiani Carpinelli E."/>
            <person name="Telatin A."/>
            <person name="Vitulo N."/>
            <person name="Forcato C."/>
            <person name="D'Angelo M."/>
            <person name="Schiavon R."/>
            <person name="Vezzi A."/>
            <person name="Giacometti G.M."/>
            <person name="Morosinotto T."/>
            <person name="Valle G."/>
        </authorList>
    </citation>
    <scope>NUCLEOTIDE SEQUENCE [LARGE SCALE GENOMIC DNA]</scope>
    <source>
        <strain evidence="12 13">B-31</strain>
    </source>
</reference>
<dbReference type="PANTHER" id="PTHR43895:SF32">
    <property type="entry name" value="SERINE_THREONINE-PROTEIN KINASE CHK1"/>
    <property type="match status" value="1"/>
</dbReference>
<dbReference type="PANTHER" id="PTHR43895">
    <property type="entry name" value="CALCIUM/CALMODULIN-DEPENDENT PROTEIN KINASE KINASE-RELATED"/>
    <property type="match status" value="1"/>
</dbReference>
<dbReference type="OrthoDB" id="193931at2759"/>
<evidence type="ECO:0000313" key="12">
    <source>
        <dbReference type="EMBL" id="EWM22786.1"/>
    </source>
</evidence>
<evidence type="ECO:0000256" key="4">
    <source>
        <dbReference type="ARBA" id="ARBA00022741"/>
    </source>
</evidence>
<feature type="compositionally biased region" description="Gly residues" evidence="10">
    <location>
        <begin position="181"/>
        <end position="192"/>
    </location>
</feature>
<dbReference type="FunFam" id="1.10.510.10:FF:000571">
    <property type="entry name" value="Maternal embryonic leucine zipper kinase"/>
    <property type="match status" value="1"/>
</dbReference>
<evidence type="ECO:0000256" key="3">
    <source>
        <dbReference type="ARBA" id="ARBA00022679"/>
    </source>
</evidence>
<organism evidence="12 13">
    <name type="scientific">Nannochloropsis gaditana</name>
    <dbReference type="NCBI Taxonomy" id="72520"/>
    <lineage>
        <taxon>Eukaryota</taxon>
        <taxon>Sar</taxon>
        <taxon>Stramenopiles</taxon>
        <taxon>Ochrophyta</taxon>
        <taxon>Eustigmatophyceae</taxon>
        <taxon>Eustigmatales</taxon>
        <taxon>Monodopsidaceae</taxon>
        <taxon>Nannochloropsis</taxon>
    </lineage>
</organism>
<dbReference type="SUPFAM" id="SSF56112">
    <property type="entry name" value="Protein kinase-like (PK-like)"/>
    <property type="match status" value="1"/>
</dbReference>
<dbReference type="InterPro" id="IPR011009">
    <property type="entry name" value="Kinase-like_dom_sf"/>
</dbReference>
<gene>
    <name evidence="12" type="primary">CAMK</name>
    <name evidence="12" type="ORF">Naga_100349g1</name>
</gene>
<evidence type="ECO:0000313" key="13">
    <source>
        <dbReference type="Proteomes" id="UP000019335"/>
    </source>
</evidence>
<evidence type="ECO:0000256" key="2">
    <source>
        <dbReference type="ARBA" id="ARBA00022527"/>
    </source>
</evidence>
<dbReference type="SMART" id="SM00220">
    <property type="entry name" value="S_TKc"/>
    <property type="match status" value="1"/>
</dbReference>
<comment type="caution">
    <text evidence="12">The sequence shown here is derived from an EMBL/GenBank/DDBJ whole genome shotgun (WGS) entry which is preliminary data.</text>
</comment>
<evidence type="ECO:0000256" key="5">
    <source>
        <dbReference type="ARBA" id="ARBA00022777"/>
    </source>
</evidence>
<dbReference type="InterPro" id="IPR008271">
    <property type="entry name" value="Ser/Thr_kinase_AS"/>
</dbReference>
<keyword evidence="13" id="KW-1185">Reference proteome</keyword>
<dbReference type="AlphaFoldDB" id="W7TQS5"/>
<feature type="binding site" evidence="9">
    <location>
        <position position="358"/>
    </location>
    <ligand>
        <name>ATP</name>
        <dbReference type="ChEBI" id="CHEBI:30616"/>
    </ligand>
</feature>
<dbReference type="PROSITE" id="PS00108">
    <property type="entry name" value="PROTEIN_KINASE_ST"/>
    <property type="match status" value="1"/>
</dbReference>
<evidence type="ECO:0000256" key="10">
    <source>
        <dbReference type="SAM" id="MobiDB-lite"/>
    </source>
</evidence>
<dbReference type="Pfam" id="PF00069">
    <property type="entry name" value="Pkinase"/>
    <property type="match status" value="1"/>
</dbReference>
<evidence type="ECO:0000256" key="1">
    <source>
        <dbReference type="ARBA" id="ARBA00012513"/>
    </source>
</evidence>
<evidence type="ECO:0000259" key="11">
    <source>
        <dbReference type="PROSITE" id="PS50011"/>
    </source>
</evidence>
<feature type="region of interest" description="Disordered" evidence="10">
    <location>
        <begin position="874"/>
        <end position="923"/>
    </location>
</feature>
<feature type="region of interest" description="Disordered" evidence="10">
    <location>
        <begin position="153"/>
        <end position="322"/>
    </location>
</feature>
<feature type="region of interest" description="Disordered" evidence="10">
    <location>
        <begin position="95"/>
        <end position="114"/>
    </location>
</feature>
<comment type="catalytic activity">
    <reaction evidence="7">
        <text>L-threonyl-[protein] + ATP = O-phospho-L-threonyl-[protein] + ADP + H(+)</text>
        <dbReference type="Rhea" id="RHEA:46608"/>
        <dbReference type="Rhea" id="RHEA-COMP:11060"/>
        <dbReference type="Rhea" id="RHEA-COMP:11605"/>
        <dbReference type="ChEBI" id="CHEBI:15378"/>
        <dbReference type="ChEBI" id="CHEBI:30013"/>
        <dbReference type="ChEBI" id="CHEBI:30616"/>
        <dbReference type="ChEBI" id="CHEBI:61977"/>
        <dbReference type="ChEBI" id="CHEBI:456216"/>
        <dbReference type="EC" id="2.7.11.1"/>
    </reaction>
</comment>
<name>W7TQS5_9STRA</name>
<feature type="compositionally biased region" description="Basic and acidic residues" evidence="10">
    <location>
        <begin position="63"/>
        <end position="76"/>
    </location>
</feature>
<dbReference type="GO" id="GO:0005524">
    <property type="term" value="F:ATP binding"/>
    <property type="evidence" value="ECO:0007669"/>
    <property type="project" value="UniProtKB-UniRule"/>
</dbReference>
<dbReference type="InterPro" id="IPR017441">
    <property type="entry name" value="Protein_kinase_ATP_BS"/>
</dbReference>
<dbReference type="InterPro" id="IPR000719">
    <property type="entry name" value="Prot_kinase_dom"/>
</dbReference>
<keyword evidence="5" id="KW-0418">Kinase</keyword>
<keyword evidence="6 9" id="KW-0067">ATP-binding</keyword>
<evidence type="ECO:0000256" key="6">
    <source>
        <dbReference type="ARBA" id="ARBA00022840"/>
    </source>
</evidence>
<feature type="domain" description="Protein kinase" evidence="11">
    <location>
        <begin position="329"/>
        <end position="600"/>
    </location>
</feature>
<evidence type="ECO:0000256" key="8">
    <source>
        <dbReference type="ARBA" id="ARBA00048679"/>
    </source>
</evidence>
<sequence length="923" mass="102677">MYLFKSKKKPAGKGGSPYGHKEKIDDHERTYNLHYRKQEQPQPGHRYQVNPQHGHVPGLSPLEHVHPISPEHDSWQHHGGRGSYPANDPCLRDQGYYHHAPPYQPQENGEHCGTLDGRGRWPVCQRPKMQSIIADEQDAHTAATFVFDEDEYSSYDSFSNPIPAGRLRQCPPPQHRRQPPQGGGQPPQGGGHRYNFFLSPLRGSKKRQQSVAAAAAPTQSDLPTYRFPPQSQPQCHNENGREGGYVHRIHPFPTEKGLQTQDPRGPERHEQRGTGRQLEPLGEPNVSLHRDDGGTDDLSSTLPRTPRGSDSLPLPPLAGGRPRQVMGQYEILETLGKGMSGKVKKARHIQTGQEVALKIVDKSKAVKRTLLQLRTEITALKTVRHPNVLELLHVELDAVYVKKNGTKVPSIALALQLAAGGELFDFMMYTGYFREDIARTLFRQLVGAMQYCHDRNIYHRDIKPENLLLDSFFQLKIADFGLAAIRSDPLDVLRTECGTRSYMAPEILQHEGYEGGKADVWSMGVVLFILLAGNPPFQMARRGDWWFNALLENDWERFWKAHLKYAPHFPPAAQTFLSSLFEPCPSRRPSTEQVLHSEWLAGPCLTPDQLHAEMAARQANVAREKAKEREKAKAEKLRKAQEAQAAAAAVAQARGTSTADGPGMSGLASHNAVATAVPDVTCGSDVMFQDHMTRRRSVSGGEGEVEVVGLAEGGEGGMKEGGDGRTRKQAPLLPSEKGLKAYTYFYSHASDSEELLDRLHFVLMMRMSATIKPREHTQQEEAEGAGFHLRCLVPLTAAKVRMDVRLWRVEDEGEGEGEGAKVVLHVVEAVRKAGDPVLFHRLYNNLKRKMEEEERVTAGKLGTLESGLALPWLLPSTPSREARTKATEAGMEGGGESGKEGEEEYPPPEPLHEERMSDLVGML</sequence>
<protein>
    <recommendedName>
        <fullName evidence="1">non-specific serine/threonine protein kinase</fullName>
        <ecNumber evidence="1">2.7.11.1</ecNumber>
    </recommendedName>
</protein>
<evidence type="ECO:0000256" key="7">
    <source>
        <dbReference type="ARBA" id="ARBA00047899"/>
    </source>
</evidence>
<accession>W7TQS5</accession>
<dbReference type="EMBL" id="AZIL01002080">
    <property type="protein sequence ID" value="EWM22786.1"/>
    <property type="molecule type" value="Genomic_DNA"/>
</dbReference>
<proteinExistence type="predicted"/>
<dbReference type="GO" id="GO:0004674">
    <property type="term" value="F:protein serine/threonine kinase activity"/>
    <property type="evidence" value="ECO:0007669"/>
    <property type="project" value="UniProtKB-KW"/>
</dbReference>
<feature type="region of interest" description="Disordered" evidence="10">
    <location>
        <begin position="1"/>
        <end position="87"/>
    </location>
</feature>
<keyword evidence="3" id="KW-0808">Transferase</keyword>
<dbReference type="GO" id="GO:0007165">
    <property type="term" value="P:signal transduction"/>
    <property type="evidence" value="ECO:0007669"/>
    <property type="project" value="TreeGrafter"/>
</dbReference>
<dbReference type="EC" id="2.7.11.1" evidence="1"/>
<dbReference type="Gene3D" id="1.10.510.10">
    <property type="entry name" value="Transferase(Phosphotransferase) domain 1"/>
    <property type="match status" value="1"/>
</dbReference>
<dbReference type="PROSITE" id="PS50011">
    <property type="entry name" value="PROTEIN_KINASE_DOM"/>
    <property type="match status" value="1"/>
</dbReference>
<comment type="catalytic activity">
    <reaction evidence="8">
        <text>L-seryl-[protein] + ATP = O-phospho-L-seryl-[protein] + ADP + H(+)</text>
        <dbReference type="Rhea" id="RHEA:17989"/>
        <dbReference type="Rhea" id="RHEA-COMP:9863"/>
        <dbReference type="Rhea" id="RHEA-COMP:11604"/>
        <dbReference type="ChEBI" id="CHEBI:15378"/>
        <dbReference type="ChEBI" id="CHEBI:29999"/>
        <dbReference type="ChEBI" id="CHEBI:30616"/>
        <dbReference type="ChEBI" id="CHEBI:83421"/>
        <dbReference type="ChEBI" id="CHEBI:456216"/>
        <dbReference type="EC" id="2.7.11.1"/>
    </reaction>
</comment>
<evidence type="ECO:0000256" key="9">
    <source>
        <dbReference type="PROSITE-ProRule" id="PRU10141"/>
    </source>
</evidence>
<dbReference type="Proteomes" id="UP000019335">
    <property type="component" value="Unassembled WGS sequence"/>
</dbReference>